<accession>A0A6L2PYX9</accession>
<evidence type="ECO:0000256" key="5">
    <source>
        <dbReference type="ARBA" id="ARBA00023242"/>
    </source>
</evidence>
<keyword evidence="3" id="KW-0238">DNA-binding</keyword>
<evidence type="ECO:0000313" key="10">
    <source>
        <dbReference type="Proteomes" id="UP000502823"/>
    </source>
</evidence>
<dbReference type="CDD" id="cd11465">
    <property type="entry name" value="bHLH_TS_scleraxis_like"/>
    <property type="match status" value="1"/>
</dbReference>
<dbReference type="SUPFAM" id="SSF47459">
    <property type="entry name" value="HLH, helix-loop-helix DNA-binding domain"/>
    <property type="match status" value="1"/>
</dbReference>
<evidence type="ECO:0000256" key="7">
    <source>
        <dbReference type="SAM" id="Phobius"/>
    </source>
</evidence>
<dbReference type="InParanoid" id="A0A6L2PYX9"/>
<dbReference type="FunFam" id="4.10.280.10:FF:000010">
    <property type="entry name" value="Scleraxis bHLH transcription factor"/>
    <property type="match status" value="1"/>
</dbReference>
<evidence type="ECO:0000256" key="4">
    <source>
        <dbReference type="ARBA" id="ARBA00023163"/>
    </source>
</evidence>
<gene>
    <name evidence="9" type="ORF">Cfor_08645</name>
</gene>
<keyword evidence="10" id="KW-1185">Reference proteome</keyword>
<keyword evidence="7" id="KW-0472">Membrane</keyword>
<reference evidence="10" key="1">
    <citation type="submission" date="2020-01" db="EMBL/GenBank/DDBJ databases">
        <title>Draft genome sequence of the Termite Coptotermes fromosanus.</title>
        <authorList>
            <person name="Itakura S."/>
            <person name="Yosikawa Y."/>
            <person name="Umezawa K."/>
        </authorList>
    </citation>
    <scope>NUCLEOTIDE SEQUENCE [LARGE SCALE GENOMIC DNA]</scope>
</reference>
<dbReference type="InterPro" id="IPR036638">
    <property type="entry name" value="HLH_DNA-bd_sf"/>
</dbReference>
<keyword evidence="7" id="KW-1133">Transmembrane helix</keyword>
<keyword evidence="5" id="KW-0539">Nucleus</keyword>
<evidence type="ECO:0000256" key="6">
    <source>
        <dbReference type="SAM" id="MobiDB-lite"/>
    </source>
</evidence>
<feature type="domain" description="BHLH" evidence="8">
    <location>
        <begin position="43"/>
        <end position="95"/>
    </location>
</feature>
<proteinExistence type="predicted"/>
<dbReference type="SMART" id="SM00353">
    <property type="entry name" value="HLH"/>
    <property type="match status" value="1"/>
</dbReference>
<dbReference type="GO" id="GO:0000977">
    <property type="term" value="F:RNA polymerase II transcription regulatory region sequence-specific DNA binding"/>
    <property type="evidence" value="ECO:0007669"/>
    <property type="project" value="TreeGrafter"/>
</dbReference>
<dbReference type="GO" id="GO:0000981">
    <property type="term" value="F:DNA-binding transcription factor activity, RNA polymerase II-specific"/>
    <property type="evidence" value="ECO:0007669"/>
    <property type="project" value="TreeGrafter"/>
</dbReference>
<organism evidence="9 10">
    <name type="scientific">Coptotermes formosanus</name>
    <name type="common">Formosan subterranean termite</name>
    <dbReference type="NCBI Taxonomy" id="36987"/>
    <lineage>
        <taxon>Eukaryota</taxon>
        <taxon>Metazoa</taxon>
        <taxon>Ecdysozoa</taxon>
        <taxon>Arthropoda</taxon>
        <taxon>Hexapoda</taxon>
        <taxon>Insecta</taxon>
        <taxon>Pterygota</taxon>
        <taxon>Neoptera</taxon>
        <taxon>Polyneoptera</taxon>
        <taxon>Dictyoptera</taxon>
        <taxon>Blattodea</taxon>
        <taxon>Blattoidea</taxon>
        <taxon>Termitoidae</taxon>
        <taxon>Rhinotermitidae</taxon>
        <taxon>Coptotermes</taxon>
    </lineage>
</organism>
<dbReference type="Gene3D" id="4.10.280.10">
    <property type="entry name" value="Helix-loop-helix DNA-binding domain"/>
    <property type="match status" value="1"/>
</dbReference>
<dbReference type="EMBL" id="BLKM01009497">
    <property type="protein sequence ID" value="GFG36810.1"/>
    <property type="molecule type" value="Genomic_DNA"/>
</dbReference>
<dbReference type="Pfam" id="PF00010">
    <property type="entry name" value="HLH"/>
    <property type="match status" value="1"/>
</dbReference>
<sequence length="180" mass="20481">MIKAYMEAEHLIRISKSENDEDLRETKKKHQMLQPHTQPEGGKHRNQANARERDRTHSVNSAFTMLRTLIPTEPADRKLSKIETLRLASSYISHLGTQLLAGRQEDNVKIDLAELGCEDRSCHIGKVIDQRVKKDTIDMLFIPNSVKTRELVSVINMILTIPFGYVLPGIHIVLAGVDQY</sequence>
<dbReference type="InterPro" id="IPR050283">
    <property type="entry name" value="E-box_TF_Regulators"/>
</dbReference>
<evidence type="ECO:0000256" key="3">
    <source>
        <dbReference type="ARBA" id="ARBA00023125"/>
    </source>
</evidence>
<dbReference type="AlphaFoldDB" id="A0A6L2PYX9"/>
<evidence type="ECO:0000259" key="8">
    <source>
        <dbReference type="PROSITE" id="PS50888"/>
    </source>
</evidence>
<keyword evidence="2" id="KW-0805">Transcription regulation</keyword>
<evidence type="ECO:0000313" key="9">
    <source>
        <dbReference type="EMBL" id="GFG36810.1"/>
    </source>
</evidence>
<dbReference type="InterPro" id="IPR011598">
    <property type="entry name" value="bHLH_dom"/>
</dbReference>
<feature type="region of interest" description="Disordered" evidence="6">
    <location>
        <begin position="16"/>
        <end position="57"/>
    </location>
</feature>
<name>A0A6L2PYX9_COPFO</name>
<protein>
    <recommendedName>
        <fullName evidence="8">BHLH domain-containing protein</fullName>
    </recommendedName>
</protein>
<dbReference type="GO" id="GO:0005634">
    <property type="term" value="C:nucleus"/>
    <property type="evidence" value="ECO:0007669"/>
    <property type="project" value="UniProtKB-SubCell"/>
</dbReference>
<evidence type="ECO:0000256" key="2">
    <source>
        <dbReference type="ARBA" id="ARBA00023015"/>
    </source>
</evidence>
<dbReference type="GO" id="GO:0032502">
    <property type="term" value="P:developmental process"/>
    <property type="evidence" value="ECO:0007669"/>
    <property type="project" value="TreeGrafter"/>
</dbReference>
<dbReference type="PROSITE" id="PS50888">
    <property type="entry name" value="BHLH"/>
    <property type="match status" value="1"/>
</dbReference>
<dbReference type="PANTHER" id="PTHR23349">
    <property type="entry name" value="BASIC HELIX-LOOP-HELIX TRANSCRIPTION FACTOR, TWIST"/>
    <property type="match status" value="1"/>
</dbReference>
<keyword evidence="7" id="KW-0812">Transmembrane</keyword>
<dbReference type="Proteomes" id="UP000502823">
    <property type="component" value="Unassembled WGS sequence"/>
</dbReference>
<comment type="subcellular location">
    <subcellularLocation>
        <location evidence="1">Nucleus</location>
    </subcellularLocation>
</comment>
<dbReference type="OrthoDB" id="6106870at2759"/>
<dbReference type="GO" id="GO:0046983">
    <property type="term" value="F:protein dimerization activity"/>
    <property type="evidence" value="ECO:0007669"/>
    <property type="project" value="InterPro"/>
</dbReference>
<feature type="transmembrane region" description="Helical" evidence="7">
    <location>
        <begin position="154"/>
        <end position="177"/>
    </location>
</feature>
<dbReference type="PANTHER" id="PTHR23349:SF42">
    <property type="entry name" value="BHLH DOMAIN-CONTAINING PROTEIN"/>
    <property type="match status" value="1"/>
</dbReference>
<comment type="caution">
    <text evidence="9">The sequence shown here is derived from an EMBL/GenBank/DDBJ whole genome shotgun (WGS) entry which is preliminary data.</text>
</comment>
<keyword evidence="4" id="KW-0804">Transcription</keyword>
<evidence type="ECO:0000256" key="1">
    <source>
        <dbReference type="ARBA" id="ARBA00004123"/>
    </source>
</evidence>